<keyword evidence="3" id="KW-1185">Reference proteome</keyword>
<accession>A0ABQ7BWG5</accession>
<feature type="compositionally biased region" description="Basic and acidic residues" evidence="1">
    <location>
        <begin position="11"/>
        <end position="26"/>
    </location>
</feature>
<proteinExistence type="predicted"/>
<protein>
    <submittedName>
        <fullName evidence="2">Uncharacterized protein</fullName>
    </submittedName>
</protein>
<reference evidence="2 3" key="1">
    <citation type="journal article" date="2020" name="BMC Genomics">
        <title>Intraspecific diversification of the crop wild relative Brassica cretica Lam. using demographic model selection.</title>
        <authorList>
            <person name="Kioukis A."/>
            <person name="Michalopoulou V.A."/>
            <person name="Briers L."/>
            <person name="Pirintsos S."/>
            <person name="Studholme D.J."/>
            <person name="Pavlidis P."/>
            <person name="Sarris P.F."/>
        </authorList>
    </citation>
    <scope>NUCLEOTIDE SEQUENCE [LARGE SCALE GENOMIC DNA]</scope>
    <source>
        <strain evidence="3">cv. PFS-1207/04</strain>
    </source>
</reference>
<dbReference type="EMBL" id="QGKV02000832">
    <property type="protein sequence ID" value="KAF3544210.1"/>
    <property type="molecule type" value="Genomic_DNA"/>
</dbReference>
<dbReference type="Proteomes" id="UP000266723">
    <property type="component" value="Unassembled WGS sequence"/>
</dbReference>
<organism evidence="2 3">
    <name type="scientific">Brassica cretica</name>
    <name type="common">Mustard</name>
    <dbReference type="NCBI Taxonomy" id="69181"/>
    <lineage>
        <taxon>Eukaryota</taxon>
        <taxon>Viridiplantae</taxon>
        <taxon>Streptophyta</taxon>
        <taxon>Embryophyta</taxon>
        <taxon>Tracheophyta</taxon>
        <taxon>Spermatophyta</taxon>
        <taxon>Magnoliopsida</taxon>
        <taxon>eudicotyledons</taxon>
        <taxon>Gunneridae</taxon>
        <taxon>Pentapetalae</taxon>
        <taxon>rosids</taxon>
        <taxon>malvids</taxon>
        <taxon>Brassicales</taxon>
        <taxon>Brassicaceae</taxon>
        <taxon>Brassiceae</taxon>
        <taxon>Brassica</taxon>
    </lineage>
</organism>
<evidence type="ECO:0000313" key="2">
    <source>
        <dbReference type="EMBL" id="KAF3544210.1"/>
    </source>
</evidence>
<comment type="caution">
    <text evidence="2">The sequence shown here is derived from an EMBL/GenBank/DDBJ whole genome shotgun (WGS) entry which is preliminary data.</text>
</comment>
<feature type="region of interest" description="Disordered" evidence="1">
    <location>
        <begin position="1"/>
        <end position="33"/>
    </location>
</feature>
<gene>
    <name evidence="2" type="ORF">DY000_02000688</name>
</gene>
<evidence type="ECO:0000256" key="1">
    <source>
        <dbReference type="SAM" id="MobiDB-lite"/>
    </source>
</evidence>
<evidence type="ECO:0000313" key="3">
    <source>
        <dbReference type="Proteomes" id="UP000266723"/>
    </source>
</evidence>
<sequence>MFIEEEWSSDVDLKERPAGTEEEKLGSRRPSGSPEYIKVGALQEFWRRGGCANVNAKKGNYKGYAFRLEAGGDTHT</sequence>
<name>A0ABQ7BWG5_BRACR</name>